<dbReference type="EMBL" id="JAIULA010000029">
    <property type="protein sequence ID" value="MCP0887896.1"/>
    <property type="molecule type" value="Genomic_DNA"/>
</dbReference>
<evidence type="ECO:0000313" key="2">
    <source>
        <dbReference type="EMBL" id="MCP0887896.1"/>
    </source>
</evidence>
<sequence length="577" mass="67270">MQKYQRRLLISGSLITFSLLLVLPQYLTGGVILGEDFLFHYNRFYDAAMQIKTGNFHYFISTYGFQQSGRIVNALYGPLFAYFQGGLVLLAKTWYNYQMLSRLVLNLIASFSMYALLRTVHIKARVAVTLSCFYLTTFCIQYWTLRQGFTSWGAAFTPLALIPAFKYAETHELNAIKLACCVSLLLQVHVLSTVFLVLTYLPFFGYGLITSPTRKKDILKLVIAISLFLILTLNVWTVLLAVTSSNNLILPFTNKHMYLYSITERSMYWLFTPIPLALIIIALIYISFKFWHNYSPLLKITTGTFFTFLLLSTSLFPWYFITKYKIKMLEIFQFPFRFFVIPTILACVLCGTILSKQLSKHHFRIIYPILCLLVLVGFIQTMLLLNNRYERWLTHNDPIKDESTFVFDTRSTTKIRNSLYSTNLAELLSLVQKKTPDYLPSYHDNKKGNYDLYEYFIIWPSDYFTKTVSKNKLIITWYGDKKEPISVPVIKYDKTSLVLNNKKLTKHQYELSDIGTPVVMQHAGKNRLVVSYNIGSWFNFVLVITLLTWLICLLYLCYNRFKLTKRYMLTPKIKLPH</sequence>
<feature type="transmembrane region" description="Helical" evidence="1">
    <location>
        <begin position="267"/>
        <end position="288"/>
    </location>
</feature>
<keyword evidence="1" id="KW-0472">Membrane</keyword>
<feature type="transmembrane region" description="Helical" evidence="1">
    <location>
        <begin position="188"/>
        <end position="209"/>
    </location>
</feature>
<accession>A0A9X2JPI4</accession>
<gene>
    <name evidence="2" type="ORF">LB941_11200</name>
</gene>
<evidence type="ECO:0000256" key="1">
    <source>
        <dbReference type="SAM" id="Phobius"/>
    </source>
</evidence>
<proteinExistence type="predicted"/>
<feature type="transmembrane region" description="Helical" evidence="1">
    <location>
        <begin position="126"/>
        <end position="145"/>
    </location>
</feature>
<keyword evidence="1" id="KW-0812">Transmembrane</keyword>
<feature type="transmembrane region" description="Helical" evidence="1">
    <location>
        <begin position="537"/>
        <end position="558"/>
    </location>
</feature>
<reference evidence="2 3" key="1">
    <citation type="journal article" date="2023" name="Int. J. Syst. Evol. Microbiol.">
        <title>Ligilactobacillus ubinensis sp. nov., a novel species isolated from the wild ferment of a durian fruit (Durio zibethinus).</title>
        <authorList>
            <person name="Heng Y.C."/>
            <person name="Menon N."/>
            <person name="Chen B."/>
            <person name="Loo B.Z.L."/>
            <person name="Wong G.W.J."/>
            <person name="Lim A.C.H."/>
            <person name="Silvaraju S."/>
            <person name="Kittelmann S."/>
        </authorList>
    </citation>
    <scope>NUCLEOTIDE SEQUENCE [LARGE SCALE GENOMIC DNA]</scope>
    <source>
        <strain evidence="2 3">WILCCON 0076</strain>
    </source>
</reference>
<dbReference type="AlphaFoldDB" id="A0A9X2JPI4"/>
<keyword evidence="1" id="KW-1133">Transmembrane helix</keyword>
<feature type="transmembrane region" description="Helical" evidence="1">
    <location>
        <begin position="71"/>
        <end position="91"/>
    </location>
</feature>
<protein>
    <recommendedName>
        <fullName evidence="4">Integral membrane protein</fullName>
    </recommendedName>
</protein>
<dbReference type="RefSeq" id="WP_253362057.1">
    <property type="nucleotide sequence ID" value="NZ_JAIULA010000029.1"/>
</dbReference>
<feature type="transmembrane region" description="Helical" evidence="1">
    <location>
        <begin position="103"/>
        <end position="120"/>
    </location>
</feature>
<name>A0A9X2JPI4_9LACO</name>
<evidence type="ECO:0000313" key="3">
    <source>
        <dbReference type="Proteomes" id="UP001139006"/>
    </source>
</evidence>
<feature type="transmembrane region" description="Helical" evidence="1">
    <location>
        <begin position="366"/>
        <end position="385"/>
    </location>
</feature>
<feature type="transmembrane region" description="Helical" evidence="1">
    <location>
        <begin position="334"/>
        <end position="354"/>
    </location>
</feature>
<evidence type="ECO:0008006" key="4">
    <source>
        <dbReference type="Google" id="ProtNLM"/>
    </source>
</evidence>
<feature type="transmembrane region" description="Helical" evidence="1">
    <location>
        <begin position="300"/>
        <end position="322"/>
    </location>
</feature>
<feature type="transmembrane region" description="Helical" evidence="1">
    <location>
        <begin position="221"/>
        <end position="242"/>
    </location>
</feature>
<dbReference type="Proteomes" id="UP001139006">
    <property type="component" value="Unassembled WGS sequence"/>
</dbReference>
<comment type="caution">
    <text evidence="2">The sequence shown here is derived from an EMBL/GenBank/DDBJ whole genome shotgun (WGS) entry which is preliminary data.</text>
</comment>
<keyword evidence="3" id="KW-1185">Reference proteome</keyword>
<organism evidence="2 3">
    <name type="scientific">Ligilactobacillus ubinensis</name>
    <dbReference type="NCBI Taxonomy" id="2876789"/>
    <lineage>
        <taxon>Bacteria</taxon>
        <taxon>Bacillati</taxon>
        <taxon>Bacillota</taxon>
        <taxon>Bacilli</taxon>
        <taxon>Lactobacillales</taxon>
        <taxon>Lactobacillaceae</taxon>
        <taxon>Ligilactobacillus</taxon>
    </lineage>
</organism>